<dbReference type="SMART" id="SM00320">
    <property type="entry name" value="WD40"/>
    <property type="match status" value="5"/>
</dbReference>
<feature type="region of interest" description="Disordered" evidence="4">
    <location>
        <begin position="464"/>
        <end position="483"/>
    </location>
</feature>
<keyword evidence="1 3" id="KW-0853">WD repeat</keyword>
<dbReference type="PROSITE" id="PS00678">
    <property type="entry name" value="WD_REPEATS_1"/>
    <property type="match status" value="1"/>
</dbReference>
<evidence type="ECO:0000256" key="2">
    <source>
        <dbReference type="ARBA" id="ARBA00022737"/>
    </source>
</evidence>
<dbReference type="PROSITE" id="PS50082">
    <property type="entry name" value="WD_REPEATS_2"/>
    <property type="match status" value="1"/>
</dbReference>
<dbReference type="InterPro" id="IPR042453">
    <property type="entry name" value="WDR53"/>
</dbReference>
<accession>A0ABD3QZY9</accession>
<evidence type="ECO:0000256" key="3">
    <source>
        <dbReference type="PROSITE-ProRule" id="PRU00221"/>
    </source>
</evidence>
<dbReference type="SUPFAM" id="SSF50978">
    <property type="entry name" value="WD40 repeat-like"/>
    <property type="match status" value="1"/>
</dbReference>
<dbReference type="PANTHER" id="PTHR44666:SF1">
    <property type="entry name" value="WD REPEAT-CONTAINING PROTEIN 53"/>
    <property type="match status" value="1"/>
</dbReference>
<keyword evidence="6" id="KW-1185">Reference proteome</keyword>
<comment type="caution">
    <text evidence="5">The sequence shown here is derived from an EMBL/GenBank/DDBJ whole genome shotgun (WGS) entry which is preliminary data.</text>
</comment>
<evidence type="ECO:0000313" key="5">
    <source>
        <dbReference type="EMBL" id="KAL3804671.1"/>
    </source>
</evidence>
<proteinExistence type="predicted"/>
<evidence type="ECO:0000256" key="1">
    <source>
        <dbReference type="ARBA" id="ARBA00022574"/>
    </source>
</evidence>
<dbReference type="AlphaFoldDB" id="A0ABD3QZY9"/>
<dbReference type="Pfam" id="PF00400">
    <property type="entry name" value="WD40"/>
    <property type="match status" value="3"/>
</dbReference>
<dbReference type="Proteomes" id="UP001516023">
    <property type="component" value="Unassembled WGS sequence"/>
</dbReference>
<dbReference type="InterPro" id="IPR001680">
    <property type="entry name" value="WD40_rpt"/>
</dbReference>
<dbReference type="InterPro" id="IPR020472">
    <property type="entry name" value="WD40_PAC1"/>
</dbReference>
<evidence type="ECO:0008006" key="7">
    <source>
        <dbReference type="Google" id="ProtNLM"/>
    </source>
</evidence>
<dbReference type="PANTHER" id="PTHR44666">
    <property type="entry name" value="WD REPEAT-CONTAINING PROTEIN 53"/>
    <property type="match status" value="1"/>
</dbReference>
<evidence type="ECO:0000313" key="6">
    <source>
        <dbReference type="Proteomes" id="UP001516023"/>
    </source>
</evidence>
<organism evidence="5 6">
    <name type="scientific">Cyclotella cryptica</name>
    <dbReference type="NCBI Taxonomy" id="29204"/>
    <lineage>
        <taxon>Eukaryota</taxon>
        <taxon>Sar</taxon>
        <taxon>Stramenopiles</taxon>
        <taxon>Ochrophyta</taxon>
        <taxon>Bacillariophyta</taxon>
        <taxon>Coscinodiscophyceae</taxon>
        <taxon>Thalassiosirophycidae</taxon>
        <taxon>Stephanodiscales</taxon>
        <taxon>Stephanodiscaceae</taxon>
        <taxon>Cyclotella</taxon>
    </lineage>
</organism>
<feature type="repeat" description="WD" evidence="3">
    <location>
        <begin position="63"/>
        <end position="87"/>
    </location>
</feature>
<keyword evidence="2" id="KW-0677">Repeat</keyword>
<dbReference type="InterPro" id="IPR015943">
    <property type="entry name" value="WD40/YVTN_repeat-like_dom_sf"/>
</dbReference>
<dbReference type="PRINTS" id="PR00320">
    <property type="entry name" value="GPROTEINBRPT"/>
</dbReference>
<reference evidence="5 6" key="1">
    <citation type="journal article" date="2020" name="G3 (Bethesda)">
        <title>Improved Reference Genome for Cyclotella cryptica CCMP332, a Model for Cell Wall Morphogenesis, Salinity Adaptation, and Lipid Production in Diatoms (Bacillariophyta).</title>
        <authorList>
            <person name="Roberts W.R."/>
            <person name="Downey K.M."/>
            <person name="Ruck E.C."/>
            <person name="Traller J.C."/>
            <person name="Alverson A.J."/>
        </authorList>
    </citation>
    <scope>NUCLEOTIDE SEQUENCE [LARGE SCALE GENOMIC DNA]</scope>
    <source>
        <strain evidence="5 6">CCMP332</strain>
    </source>
</reference>
<name>A0ABD3QZY9_9STRA</name>
<gene>
    <name evidence="5" type="ORF">HJC23_008486</name>
</gene>
<sequence length="532" mass="58398">MASNTTFSPPKLQKRKLKGHQKAVLCLAHSAERLAYCPARKSTKEAKELSDSSDAPITTAHPSLLLSGSEDGTARLWDLRVRKTAYCMVVPRTEEGETLEVTSVAFHPSVADASDDNRGKNDTEQTTKSVLEGARDRTVYLSASNHVYGYDLRYHASPSSTRNASSSEISAKPATCPIIRSPHFDLTNSFQCTDEINQLSFSFQKHNDSNNEYHLAAASDSGDVHICKDLPFNYSRQQVQTVSSHRILHHADKVSQAITSCSLFRPRVNELQLASCGTDCTVKLWDVKKPRRPMYTVNIKPQTDNQNSTQLCNPPFVHSLSWSPSGRLLLAGLGDGSCVVYRVEGRRLVEVGRLGWDYGGHSSAVAAVLFPCFGLCRNSSYASHKALLNGTADDRLIISAGNDGKILFWDLGRDLVGCDAGCGDPSLYLSRDPNKDAAFSMCEHSARDLTSKCESVSLPLKSNDQTDVQNAHHNGDEIPSDLLPSPPRVLFQIPHHSKTNWICSKPADATLPCSFFVADTTCDISLYVMHPL</sequence>
<dbReference type="EMBL" id="JABMIG020000006">
    <property type="protein sequence ID" value="KAL3804671.1"/>
    <property type="molecule type" value="Genomic_DNA"/>
</dbReference>
<protein>
    <recommendedName>
        <fullName evidence="7">Guanine nucleotide-binding protein subunit beta-like protein</fullName>
    </recommendedName>
</protein>
<dbReference type="InterPro" id="IPR036322">
    <property type="entry name" value="WD40_repeat_dom_sf"/>
</dbReference>
<dbReference type="InterPro" id="IPR019775">
    <property type="entry name" value="WD40_repeat_CS"/>
</dbReference>
<evidence type="ECO:0000256" key="4">
    <source>
        <dbReference type="SAM" id="MobiDB-lite"/>
    </source>
</evidence>
<dbReference type="Gene3D" id="2.130.10.10">
    <property type="entry name" value="YVTN repeat-like/Quinoprotein amine dehydrogenase"/>
    <property type="match status" value="2"/>
</dbReference>